<keyword evidence="2" id="KW-1185">Reference proteome</keyword>
<accession>A0A5K7SG14</accession>
<dbReference type="Proteomes" id="UP001193389">
    <property type="component" value="Chromosome"/>
</dbReference>
<evidence type="ECO:0000313" key="1">
    <source>
        <dbReference type="EMBL" id="BBE20419.1"/>
    </source>
</evidence>
<proteinExistence type="predicted"/>
<reference evidence="1" key="1">
    <citation type="journal article" date="2020" name="Int. J. Syst. Evol. Microbiol.">
        <title>Aquipluma nitroreducens gen. nov. sp. nov., a novel facultatively anaerobic bacterium isolated from a freshwater lake.</title>
        <authorList>
            <person name="Watanabe M."/>
            <person name="Kojima H."/>
            <person name="Fukui M."/>
        </authorList>
    </citation>
    <scope>NUCLEOTIDE SEQUENCE</scope>
    <source>
        <strain evidence="1">MeG22</strain>
    </source>
</reference>
<name>A0A5K7SG14_9BACT</name>
<protein>
    <submittedName>
        <fullName evidence="1">Uncharacterized protein</fullName>
    </submittedName>
</protein>
<dbReference type="EMBL" id="AP018694">
    <property type="protein sequence ID" value="BBE20419.1"/>
    <property type="molecule type" value="Genomic_DNA"/>
</dbReference>
<evidence type="ECO:0000313" key="2">
    <source>
        <dbReference type="Proteomes" id="UP001193389"/>
    </source>
</evidence>
<organism evidence="1 2">
    <name type="scientific">Aquipluma nitroreducens</name>
    <dbReference type="NCBI Taxonomy" id="2010828"/>
    <lineage>
        <taxon>Bacteria</taxon>
        <taxon>Pseudomonadati</taxon>
        <taxon>Bacteroidota</taxon>
        <taxon>Bacteroidia</taxon>
        <taxon>Marinilabiliales</taxon>
        <taxon>Prolixibacteraceae</taxon>
        <taxon>Aquipluma</taxon>
    </lineage>
</organism>
<dbReference type="KEGG" id="anf:AQPE_4611"/>
<sequence length="43" mass="4720">MQGCPAESGKLLVETETKMIKRAGHLLWSCICSGVGIWGDWLN</sequence>
<gene>
    <name evidence="1" type="ORF">AQPE_4611</name>
</gene>
<dbReference type="AlphaFoldDB" id="A0A5K7SG14"/>